<organism evidence="2 3">
    <name type="scientific">Puccinia graminis f. sp. tritici</name>
    <dbReference type="NCBI Taxonomy" id="56615"/>
    <lineage>
        <taxon>Eukaryota</taxon>
        <taxon>Fungi</taxon>
        <taxon>Dikarya</taxon>
        <taxon>Basidiomycota</taxon>
        <taxon>Pucciniomycotina</taxon>
        <taxon>Pucciniomycetes</taxon>
        <taxon>Pucciniales</taxon>
        <taxon>Pucciniaceae</taxon>
        <taxon>Puccinia</taxon>
    </lineage>
</organism>
<evidence type="ECO:0000256" key="1">
    <source>
        <dbReference type="SAM" id="Phobius"/>
    </source>
</evidence>
<comment type="caution">
    <text evidence="2">The sequence shown here is derived from an EMBL/GenBank/DDBJ whole genome shotgun (WGS) entry which is preliminary data.</text>
</comment>
<keyword evidence="1" id="KW-0472">Membrane</keyword>
<reference evidence="2 3" key="1">
    <citation type="submission" date="2019-05" db="EMBL/GenBank/DDBJ databases">
        <title>Emergence of the Ug99 lineage of the wheat stem rust pathogen through somatic hybridization.</title>
        <authorList>
            <person name="Li F."/>
            <person name="Upadhyaya N.M."/>
            <person name="Sperschneider J."/>
            <person name="Matny O."/>
            <person name="Nguyen-Phuc H."/>
            <person name="Mago R."/>
            <person name="Raley C."/>
            <person name="Miller M.E."/>
            <person name="Silverstein K.A.T."/>
            <person name="Henningsen E."/>
            <person name="Hirsch C.D."/>
            <person name="Visser B."/>
            <person name="Pretorius Z.A."/>
            <person name="Steffenson B.J."/>
            <person name="Schwessinger B."/>
            <person name="Dodds P.N."/>
            <person name="Figueroa M."/>
        </authorList>
    </citation>
    <scope>NUCLEOTIDE SEQUENCE [LARGE SCALE GENOMIC DNA]</scope>
    <source>
        <strain evidence="2 3">Ug99</strain>
    </source>
</reference>
<dbReference type="Proteomes" id="UP000325313">
    <property type="component" value="Unassembled WGS sequence"/>
</dbReference>
<keyword evidence="1" id="KW-0812">Transmembrane</keyword>
<sequence length="153" mass="17188">MAFPSPIPRETSQITEEVHQPVTTINFVTTIEKTVIFGSPIAVAQVPRATAYANVNPVTWVPLVVLAILFISGAMVVGWMTLRRRMGNGFRMLLPSRKLRKLRRQKRKIAGLYVQPVKGSILKILQSTIGRLLLSQSEERILPQRCRNDSVDP</sequence>
<accession>A0A5B0LLI8</accession>
<dbReference type="EMBL" id="VDEP01000512">
    <property type="protein sequence ID" value="KAA1065135.1"/>
    <property type="molecule type" value="Genomic_DNA"/>
</dbReference>
<name>A0A5B0LLI8_PUCGR</name>
<dbReference type="AlphaFoldDB" id="A0A5B0LLI8"/>
<keyword evidence="1" id="KW-1133">Transmembrane helix</keyword>
<feature type="transmembrane region" description="Helical" evidence="1">
    <location>
        <begin position="60"/>
        <end position="82"/>
    </location>
</feature>
<gene>
    <name evidence="2" type="ORF">PGTUg99_003471</name>
</gene>
<protein>
    <submittedName>
        <fullName evidence="2">Uncharacterized protein</fullName>
    </submittedName>
</protein>
<evidence type="ECO:0000313" key="3">
    <source>
        <dbReference type="Proteomes" id="UP000325313"/>
    </source>
</evidence>
<evidence type="ECO:0000313" key="2">
    <source>
        <dbReference type="EMBL" id="KAA1065135.1"/>
    </source>
</evidence>
<proteinExistence type="predicted"/>